<feature type="coiled-coil region" evidence="1">
    <location>
        <begin position="74"/>
        <end position="101"/>
    </location>
</feature>
<dbReference type="EMBL" id="BQXS01009993">
    <property type="protein sequence ID" value="GKT32473.1"/>
    <property type="molecule type" value="Genomic_DNA"/>
</dbReference>
<dbReference type="Proteomes" id="UP001057375">
    <property type="component" value="Unassembled WGS sequence"/>
</dbReference>
<sequence length="827" mass="94763">MEDIVHTQVIALQAAIAQKESEKLQEEQQHFMSEEAKRVAADRDAAAAEEENYIKKQGDEYSRIVEKQVQQELNALHLQESLEMEMQKAKLEEEIEEIFQHSSQIQKLISRRHSVQNAWKTVASARAVDKLAKTMPTGEARRLLRVSSSPATITPPQLILVMTVDLGEGKSAYINVYDGDNPHSLALLFVKEHGLMDEVIEPLTQCLIERIDEVEQEMGIEKKKTSPTPREDKKMSKKARIKQLQRTLDRLSTPRSLSNPSHIHSKNPTDFTSPTYKPASPLHRSSFRSEQEMGIEKKKTSPTPREDKKMSKKARIKQLQRTLDRLSTPRSLSNPSHIHSKNPTDFTSPTYKPASPLHRSSFRSEKKRAEYFAKLSCSSNAQRQRRAREMRLAALEEENNNPFSPKLISKEKKGSPDTPHATTTLNAFNRLYTQATQQRERHLKAVTAAIEAEKALMVAPSLSAKTVELAGKRKHEEDIGKRLYKEGMKRLVEKRAEIEKEKEERQSIEAGYSFSPSISSAAKKLKYQESVVKRMEERVIAREKEQEQAREAAQTEKLKDCTFRPKLETSSVTKQVSKRRESQRRQRRVNVFDLLTEDAKRRMERTNEYHTWFPKDCTFSPDIKASQEAKEAKLETVEDRLQRLSSERLRREAELEAKRLAIVKEEEEELRRSMVKPCPASEEIVSRMSTRRPSDLSATDILYLTKGEHDESIQRLVAEEENKALLLSSVIHTSEKSDGIVKGFRRRQLALLFELIDDDEDGVIIPTQTNISIIEDELARKDVEGLFGLVGTRPLSVFEFVALMEEFIITHPTGPRLYLVPRGTVMK</sequence>
<protein>
    <submittedName>
        <fullName evidence="3">Uncharacterized protein</fullName>
    </submittedName>
</protein>
<evidence type="ECO:0000313" key="3">
    <source>
        <dbReference type="EMBL" id="GKT32473.1"/>
    </source>
</evidence>
<feature type="region of interest" description="Disordered" evidence="2">
    <location>
        <begin position="401"/>
        <end position="420"/>
    </location>
</feature>
<evidence type="ECO:0000256" key="2">
    <source>
        <dbReference type="SAM" id="MobiDB-lite"/>
    </source>
</evidence>
<reference evidence="3" key="1">
    <citation type="submission" date="2022-03" db="EMBL/GenBank/DDBJ databases">
        <title>Draft genome sequence of Aduncisulcus paluster, a free-living microaerophilic Fornicata.</title>
        <authorList>
            <person name="Yuyama I."/>
            <person name="Kume K."/>
            <person name="Tamura T."/>
            <person name="Inagaki Y."/>
            <person name="Hashimoto T."/>
        </authorList>
    </citation>
    <scope>NUCLEOTIDE SEQUENCE</scope>
    <source>
        <strain evidence="3">NY0171</strain>
    </source>
</reference>
<feature type="region of interest" description="Disordered" evidence="2">
    <location>
        <begin position="326"/>
        <end position="362"/>
    </location>
</feature>
<keyword evidence="1" id="KW-0175">Coiled coil</keyword>
<name>A0ABQ5KLV0_9EUKA</name>
<feature type="coiled-coil region" evidence="1">
    <location>
        <begin position="481"/>
        <end position="552"/>
    </location>
</feature>
<organism evidence="3 4">
    <name type="scientific">Aduncisulcus paluster</name>
    <dbReference type="NCBI Taxonomy" id="2918883"/>
    <lineage>
        <taxon>Eukaryota</taxon>
        <taxon>Metamonada</taxon>
        <taxon>Carpediemonas-like organisms</taxon>
        <taxon>Aduncisulcus</taxon>
    </lineage>
</organism>
<evidence type="ECO:0000313" key="4">
    <source>
        <dbReference type="Proteomes" id="UP001057375"/>
    </source>
</evidence>
<feature type="compositionally biased region" description="Polar residues" evidence="2">
    <location>
        <begin position="328"/>
        <end position="350"/>
    </location>
</feature>
<accession>A0ABQ5KLV0</accession>
<feature type="region of interest" description="Disordered" evidence="2">
    <location>
        <begin position="218"/>
        <end position="312"/>
    </location>
</feature>
<gene>
    <name evidence="3" type="ORF">ADUPG1_006623</name>
</gene>
<comment type="caution">
    <text evidence="3">The sequence shown here is derived from an EMBL/GenBank/DDBJ whole genome shotgun (WGS) entry which is preliminary data.</text>
</comment>
<dbReference type="PANTHER" id="PTHR35381:SF1">
    <property type="entry name" value="EF-HAND DOMAIN-CONTAINING PROTEIN"/>
    <property type="match status" value="1"/>
</dbReference>
<evidence type="ECO:0000256" key="1">
    <source>
        <dbReference type="SAM" id="Coils"/>
    </source>
</evidence>
<keyword evidence="4" id="KW-1185">Reference proteome</keyword>
<feature type="coiled-coil region" evidence="1">
    <location>
        <begin position="627"/>
        <end position="670"/>
    </location>
</feature>
<feature type="compositionally biased region" description="Basic and acidic residues" evidence="2">
    <location>
        <begin position="218"/>
        <end position="234"/>
    </location>
</feature>
<dbReference type="PANTHER" id="PTHR35381">
    <property type="entry name" value="EF-HAND DOMAIN-CONTAINING PROTEIN"/>
    <property type="match status" value="1"/>
</dbReference>
<proteinExistence type="predicted"/>
<feature type="compositionally biased region" description="Basic and acidic residues" evidence="2">
    <location>
        <begin position="287"/>
        <end position="309"/>
    </location>
</feature>
<feature type="compositionally biased region" description="Polar residues" evidence="2">
    <location>
        <begin position="253"/>
        <end position="275"/>
    </location>
</feature>